<dbReference type="InterPro" id="IPR005630">
    <property type="entry name" value="Terpene_synthase_metal-bd"/>
</dbReference>
<dbReference type="GO" id="GO:0010333">
    <property type="term" value="F:terpene synthase activity"/>
    <property type="evidence" value="ECO:0007669"/>
    <property type="project" value="InterPro"/>
</dbReference>
<evidence type="ECO:0000256" key="1">
    <source>
        <dbReference type="ARBA" id="ARBA00001946"/>
    </source>
</evidence>
<accession>A0A9Q0HE69</accession>
<dbReference type="GO" id="GO:0016114">
    <property type="term" value="P:terpenoid biosynthetic process"/>
    <property type="evidence" value="ECO:0007669"/>
    <property type="project" value="InterPro"/>
</dbReference>
<dbReference type="InterPro" id="IPR008949">
    <property type="entry name" value="Isoprenoid_synthase_dom_sf"/>
</dbReference>
<evidence type="ECO:0000313" key="7">
    <source>
        <dbReference type="Proteomes" id="UP001141806"/>
    </source>
</evidence>
<comment type="caution">
    <text evidence="6">The sequence shown here is derived from an EMBL/GenBank/DDBJ whole genome shotgun (WGS) entry which is preliminary data.</text>
</comment>
<dbReference type="SUPFAM" id="SSF48239">
    <property type="entry name" value="Terpenoid cyclases/Protein prenyltransferases"/>
    <property type="match status" value="1"/>
</dbReference>
<dbReference type="InterPro" id="IPR034741">
    <property type="entry name" value="Terpene_cyclase-like_1_C"/>
</dbReference>
<evidence type="ECO:0000256" key="3">
    <source>
        <dbReference type="ARBA" id="ARBA00022842"/>
    </source>
</evidence>
<protein>
    <recommendedName>
        <fullName evidence="5">Terpene synthase metal-binding domain-containing protein</fullName>
    </recommendedName>
</protein>
<dbReference type="InterPro" id="IPR050148">
    <property type="entry name" value="Terpene_synthase-like"/>
</dbReference>
<keyword evidence="4" id="KW-0456">Lyase</keyword>
<reference evidence="6" key="1">
    <citation type="journal article" date="2023" name="Plant J.">
        <title>The genome of the king protea, Protea cynaroides.</title>
        <authorList>
            <person name="Chang J."/>
            <person name="Duong T.A."/>
            <person name="Schoeman C."/>
            <person name="Ma X."/>
            <person name="Roodt D."/>
            <person name="Barker N."/>
            <person name="Li Z."/>
            <person name="Van de Peer Y."/>
            <person name="Mizrachi E."/>
        </authorList>
    </citation>
    <scope>NUCLEOTIDE SEQUENCE</scope>
    <source>
        <tissue evidence="6">Young leaves</tissue>
    </source>
</reference>
<keyword evidence="7" id="KW-1185">Reference proteome</keyword>
<evidence type="ECO:0000259" key="5">
    <source>
        <dbReference type="Pfam" id="PF03936"/>
    </source>
</evidence>
<comment type="cofactor">
    <cofactor evidence="1">
        <name>Mg(2+)</name>
        <dbReference type="ChEBI" id="CHEBI:18420"/>
    </cofactor>
</comment>
<sequence>MIQELEDPLESMLMVDALQCLCIDYHFEEEINSILRKHYQIFNSSINADLHDIALHFRLLRQAGYFVPIDVLNKFIDKKGQFRLELSEDMRGLKSLYEASHLGMEEDTLLDETKDFACKHLKAKMATLKPELARAVDQPLEWYIWPMTVLSDPKHSEQRIDLTKPISLVYIIDDIFDVYGTLDELILFTEAVNRWEPMIIDRLPDYMKICFKTLDNTTNEISDKVLREHGWNPISTLRKEWASLCDAFLVEPKWFASREVPKAKDYLKNGATSSGLPLVLVHAFFLLGQGLSNESVDCVENTPAQISHAATILRLWDDLGNVKKGQFRLELSEDMRGLKSLYEASHLGMEEDTFLDEAKDFACKHLKAKMATLKPELARAVGEILEHPYHNNLARFNLAKHYQNSYGTYSTYGWISPLRELARMDFNIVQSLYQQELLQIFKWWTDMGLSKQLKFARDQPLKWYLWPMTVLSDPKHSKQRIELTKPISLVYIIDDIFDVYGTLDELILFTEAVNKWEPMIIDRLPDYMKICFKALDNTTNEISDKVLREHGWNPISTLRKEWASLCDAFLVEAKWFASREVPKAKDYLKNGVISSGLPLVLVHAFFLLGQGLSKESVDCVEHTPALISHPAKILRLWDDLGSAKDEKQEGHDGSYLECYMKEHGVASIESPQDHVFNMISDSWKQLNKECHLPSPFSHSFKKVSLNFARMVPVMYSYNEDQCLPTLDEYINLLLYKNIPP</sequence>
<dbReference type="Proteomes" id="UP001141806">
    <property type="component" value="Unassembled WGS sequence"/>
</dbReference>
<dbReference type="Pfam" id="PF03936">
    <property type="entry name" value="Terpene_synth_C"/>
    <property type="match status" value="2"/>
</dbReference>
<gene>
    <name evidence="6" type="ORF">NE237_016626</name>
</gene>
<feature type="domain" description="Terpene synthase metal-binding" evidence="5">
    <location>
        <begin position="446"/>
        <end position="685"/>
    </location>
</feature>
<keyword evidence="2" id="KW-0479">Metal-binding</keyword>
<keyword evidence="3" id="KW-0460">Magnesium</keyword>
<dbReference type="AlphaFoldDB" id="A0A9Q0HE69"/>
<dbReference type="Gene3D" id="1.10.600.10">
    <property type="entry name" value="Farnesyl Diphosphate Synthase"/>
    <property type="match status" value="2"/>
</dbReference>
<dbReference type="PANTHER" id="PTHR31225:SF0">
    <property type="entry name" value="S-(+)-LINALOOL SYNTHASE, CHLOROPLASTIC"/>
    <property type="match status" value="1"/>
</dbReference>
<dbReference type="EMBL" id="JAMYWD010000007">
    <property type="protein sequence ID" value="KAJ4964777.1"/>
    <property type="molecule type" value="Genomic_DNA"/>
</dbReference>
<feature type="domain" description="Terpene synthase metal-binding" evidence="5">
    <location>
        <begin position="133"/>
        <end position="326"/>
    </location>
</feature>
<dbReference type="InterPro" id="IPR008930">
    <property type="entry name" value="Terpenoid_cyclase/PrenylTrfase"/>
</dbReference>
<dbReference type="SFLD" id="SFLDG01019">
    <property type="entry name" value="Terpene_Cyclase_Like_1_C_Termi"/>
    <property type="match status" value="1"/>
</dbReference>
<evidence type="ECO:0000256" key="4">
    <source>
        <dbReference type="ARBA" id="ARBA00023239"/>
    </source>
</evidence>
<dbReference type="SFLD" id="SFLDS00005">
    <property type="entry name" value="Isoprenoid_Synthase_Type_I"/>
    <property type="match status" value="1"/>
</dbReference>
<organism evidence="6 7">
    <name type="scientific">Protea cynaroides</name>
    <dbReference type="NCBI Taxonomy" id="273540"/>
    <lineage>
        <taxon>Eukaryota</taxon>
        <taxon>Viridiplantae</taxon>
        <taxon>Streptophyta</taxon>
        <taxon>Embryophyta</taxon>
        <taxon>Tracheophyta</taxon>
        <taxon>Spermatophyta</taxon>
        <taxon>Magnoliopsida</taxon>
        <taxon>Proteales</taxon>
        <taxon>Proteaceae</taxon>
        <taxon>Protea</taxon>
    </lineage>
</organism>
<dbReference type="PANTHER" id="PTHR31225">
    <property type="entry name" value="OS04G0344100 PROTEIN-RELATED"/>
    <property type="match status" value="1"/>
</dbReference>
<name>A0A9Q0HE69_9MAGN</name>
<dbReference type="FunFam" id="1.10.600.10:FF:000007">
    <property type="entry name" value="Isoprene synthase, chloroplastic"/>
    <property type="match status" value="1"/>
</dbReference>
<proteinExistence type="predicted"/>
<dbReference type="SUPFAM" id="SSF48576">
    <property type="entry name" value="Terpenoid synthases"/>
    <property type="match status" value="2"/>
</dbReference>
<evidence type="ECO:0000313" key="6">
    <source>
        <dbReference type="EMBL" id="KAJ4964777.1"/>
    </source>
</evidence>
<dbReference type="GO" id="GO:0000287">
    <property type="term" value="F:magnesium ion binding"/>
    <property type="evidence" value="ECO:0007669"/>
    <property type="project" value="InterPro"/>
</dbReference>
<dbReference type="OrthoDB" id="1921927at2759"/>
<evidence type="ECO:0000256" key="2">
    <source>
        <dbReference type="ARBA" id="ARBA00022723"/>
    </source>
</evidence>